<evidence type="ECO:0000313" key="3">
    <source>
        <dbReference type="EMBL" id="CAA6826991.1"/>
    </source>
</evidence>
<accession>A0A6S6TWQ6</accession>
<dbReference type="SUPFAM" id="SSF53850">
    <property type="entry name" value="Periplasmic binding protein-like II"/>
    <property type="match status" value="1"/>
</dbReference>
<dbReference type="EC" id="2.7.13.3" evidence="3"/>
<feature type="signal peptide" evidence="2">
    <location>
        <begin position="1"/>
        <end position="28"/>
    </location>
</feature>
<keyword evidence="3" id="KW-0808">Transferase</keyword>
<dbReference type="GO" id="GO:0030288">
    <property type="term" value="C:outer membrane-bounded periplasmic space"/>
    <property type="evidence" value="ECO:0007669"/>
    <property type="project" value="TreeGrafter"/>
</dbReference>
<dbReference type="Pfam" id="PF13531">
    <property type="entry name" value="SBP_bac_11"/>
    <property type="match status" value="1"/>
</dbReference>
<reference evidence="3" key="1">
    <citation type="submission" date="2020-01" db="EMBL/GenBank/DDBJ databases">
        <authorList>
            <person name="Meier V. D."/>
            <person name="Meier V D."/>
        </authorList>
    </citation>
    <scope>NUCLEOTIDE SEQUENCE</scope>
    <source>
        <strain evidence="3">HLG_WM_MAG_09</strain>
    </source>
</reference>
<proteinExistence type="predicted"/>
<dbReference type="PANTHER" id="PTHR30006">
    <property type="entry name" value="THIAMINE-BINDING PERIPLASMIC PROTEIN-RELATED"/>
    <property type="match status" value="1"/>
</dbReference>
<evidence type="ECO:0000256" key="2">
    <source>
        <dbReference type="SAM" id="SignalP"/>
    </source>
</evidence>
<dbReference type="EMBL" id="CACVAT010000432">
    <property type="protein sequence ID" value="CAA6826991.1"/>
    <property type="molecule type" value="Genomic_DNA"/>
</dbReference>
<keyword evidence="1 2" id="KW-0732">Signal</keyword>
<evidence type="ECO:0000256" key="1">
    <source>
        <dbReference type="ARBA" id="ARBA00022729"/>
    </source>
</evidence>
<dbReference type="Gene3D" id="3.40.190.10">
    <property type="entry name" value="Periplasmic binding protein-like II"/>
    <property type="match status" value="2"/>
</dbReference>
<dbReference type="AlphaFoldDB" id="A0A6S6TWQ6"/>
<gene>
    <name evidence="3" type="ORF">HELGO_WM46683</name>
</gene>
<sequence length="352" mass="39519">MCFNTTTTTLIRCLLFASALLPINPAVAFEKEEEQRFTVDNPEQVLRILSSTDLNYFVPLITTYQQTHETTEVLYTVASSTEVFKAIHDEKLDYDLVISSAMDLQTKLVNDGFAKRYSSVETNNLPAWAKWQNSLFAFTQEPAVLIASKKGLAELPVPNNRQDLITLLRDNPQYFKGKIGTYDLRISGAGYLFATQDVRQSDAFWRLAEVMGSLSPKLYCCSSDMIEDLESGEILMAYNVMGSYAEAVLKSNTDDTVIALSDYTHFLLRTAFIPNTSTQPEAAATFIDFLIGNGGRKSIKQEAGLPPIDGEALAKDLHLRPIRLGPELLVYLDRIKRKRFLDEWTDAMVQPP</sequence>
<name>A0A6S6TWQ6_9GAMM</name>
<feature type="chain" id="PRO_5028350535" evidence="2">
    <location>
        <begin position="29"/>
        <end position="352"/>
    </location>
</feature>
<organism evidence="3">
    <name type="scientific">uncultured Thiotrichaceae bacterium</name>
    <dbReference type="NCBI Taxonomy" id="298394"/>
    <lineage>
        <taxon>Bacteria</taxon>
        <taxon>Pseudomonadati</taxon>
        <taxon>Pseudomonadota</taxon>
        <taxon>Gammaproteobacteria</taxon>
        <taxon>Thiotrichales</taxon>
        <taxon>Thiotrichaceae</taxon>
        <taxon>environmental samples</taxon>
    </lineage>
</organism>
<dbReference type="PANTHER" id="PTHR30006:SF25">
    <property type="entry name" value="PHOSPHOGLYCERATE TRANSPORT REGULATORY PROTEIN PGTC"/>
    <property type="match status" value="1"/>
</dbReference>
<dbReference type="GO" id="GO:0004673">
    <property type="term" value="F:protein histidine kinase activity"/>
    <property type="evidence" value="ECO:0007669"/>
    <property type="project" value="UniProtKB-EC"/>
</dbReference>
<protein>
    <submittedName>
        <fullName evidence="3">Sensor protein PhoQ (EC)</fullName>
        <ecNumber evidence="3">2.7.13.3</ecNumber>
    </submittedName>
</protein>